<feature type="domain" description="N-acetyltransferase" evidence="18">
    <location>
        <begin position="35"/>
        <end position="191"/>
    </location>
</feature>
<feature type="region of interest" description="Disordered" evidence="17">
    <location>
        <begin position="1"/>
        <end position="30"/>
    </location>
</feature>
<dbReference type="FunFam" id="3.40.630.30:FF:000007">
    <property type="entry name" value="Spermidine N(1)-acetyltransferase"/>
    <property type="match status" value="1"/>
</dbReference>
<name>E7RWJ3_9BURK</name>
<accession>E7RWJ3</accession>
<sequence>MSSKHRPHAAEAPAPALHASARPAEAASRPAEISLRLRPLEREDLPFVHQLDNNANVMRYWFEEPFETFAELSALYDEHIHDQRERRFVVEAYGKSVGLVELVEIDHVHRRAEFQIIIAPDHQGKGIAFKAARLAMEYGFSVLNLYKIYLIVDRENHKAMHIYRKLGFEVEGELKHEFFINGQYRDVIRMCLFQHDFLSANRPQQVGLVTPTAQ</sequence>
<dbReference type="Gene3D" id="3.40.630.30">
    <property type="match status" value="1"/>
</dbReference>
<proteinExistence type="inferred from homology"/>
<keyword evidence="6 19" id="KW-0808">Transferase</keyword>
<evidence type="ECO:0000256" key="8">
    <source>
        <dbReference type="ARBA" id="ARBA00022842"/>
    </source>
</evidence>
<evidence type="ECO:0000256" key="1">
    <source>
        <dbReference type="ARBA" id="ARBA00004496"/>
    </source>
</evidence>
<keyword evidence="8" id="KW-0460">Magnesium</keyword>
<dbReference type="GO" id="GO:0004145">
    <property type="term" value="F:diamine N-acetyltransferase activity"/>
    <property type="evidence" value="ECO:0007669"/>
    <property type="project" value="UniProtKB-EC"/>
</dbReference>
<keyword evidence="7" id="KW-0479">Metal-binding</keyword>
<evidence type="ECO:0000256" key="10">
    <source>
        <dbReference type="ARBA" id="ARBA00050555"/>
    </source>
</evidence>
<feature type="compositionally biased region" description="Low complexity" evidence="17">
    <location>
        <begin position="10"/>
        <end position="30"/>
    </location>
</feature>
<evidence type="ECO:0000256" key="3">
    <source>
        <dbReference type="ARBA" id="ARBA00008694"/>
    </source>
</evidence>
<dbReference type="Proteomes" id="UP000011021">
    <property type="component" value="Unassembled WGS sequence"/>
</dbReference>
<dbReference type="STRING" id="887898.HMPREF0551_1055"/>
<evidence type="ECO:0000256" key="4">
    <source>
        <dbReference type="ARBA" id="ARBA00013209"/>
    </source>
</evidence>
<comment type="catalytic activity">
    <reaction evidence="13">
        <text>spermidine + acetyl-CoA = N(1)-acetylspermidine + CoA + H(+)</text>
        <dbReference type="Rhea" id="RHEA:28150"/>
        <dbReference type="ChEBI" id="CHEBI:15378"/>
        <dbReference type="ChEBI" id="CHEBI:57287"/>
        <dbReference type="ChEBI" id="CHEBI:57288"/>
        <dbReference type="ChEBI" id="CHEBI:57834"/>
        <dbReference type="ChEBI" id="CHEBI:58324"/>
        <dbReference type="EC" id="2.3.1.57"/>
    </reaction>
</comment>
<dbReference type="InterPro" id="IPR016181">
    <property type="entry name" value="Acyl_CoA_acyltransferase"/>
</dbReference>
<dbReference type="NCBIfam" id="NF011709">
    <property type="entry name" value="PRK15130.1"/>
    <property type="match status" value="1"/>
</dbReference>
<dbReference type="InterPro" id="IPR000182">
    <property type="entry name" value="GNAT_dom"/>
</dbReference>
<keyword evidence="20" id="KW-1185">Reference proteome</keyword>
<keyword evidence="5" id="KW-0963">Cytoplasm</keyword>
<comment type="pathway">
    <text evidence="2">Amine and polyamine degradation; spermine degradation.</text>
</comment>
<evidence type="ECO:0000256" key="2">
    <source>
        <dbReference type="ARBA" id="ARBA00004723"/>
    </source>
</evidence>
<dbReference type="HOGENOM" id="CLU_013985_3_2_4"/>
<gene>
    <name evidence="19" type="primary">speG</name>
    <name evidence="19" type="ORF">HMPREF0551_1055</name>
</gene>
<organism evidence="19 20">
    <name type="scientific">Lautropia mirabilis ATCC 51599</name>
    <dbReference type="NCBI Taxonomy" id="887898"/>
    <lineage>
        <taxon>Bacteria</taxon>
        <taxon>Pseudomonadati</taxon>
        <taxon>Pseudomonadota</taxon>
        <taxon>Betaproteobacteria</taxon>
        <taxon>Burkholderiales</taxon>
        <taxon>Burkholderiaceae</taxon>
        <taxon>Lautropia</taxon>
    </lineage>
</organism>
<evidence type="ECO:0000256" key="16">
    <source>
        <dbReference type="ARBA" id="ARBA00079997"/>
    </source>
</evidence>
<evidence type="ECO:0000256" key="14">
    <source>
        <dbReference type="ARBA" id="ARBA00060713"/>
    </source>
</evidence>
<comment type="subcellular location">
    <subcellularLocation>
        <location evidence="1">Cytoplasm</location>
    </subcellularLocation>
</comment>
<dbReference type="EC" id="2.3.1.57" evidence="4"/>
<comment type="caution">
    <text evidence="19">The sequence shown here is derived from an EMBL/GenBank/DDBJ whole genome shotgun (WGS) entry which is preliminary data.</text>
</comment>
<dbReference type="PANTHER" id="PTHR43415:SF6">
    <property type="entry name" value="SPERMIDINE N(1)-ACETYLTRANSFERASE"/>
    <property type="match status" value="1"/>
</dbReference>
<evidence type="ECO:0000256" key="13">
    <source>
        <dbReference type="ARBA" id="ARBA00052368"/>
    </source>
</evidence>
<protein>
    <recommendedName>
        <fullName evidence="15">Spermidine N(1)-acetyltransferase</fullName>
        <ecNumber evidence="4">2.3.1.57</ecNumber>
    </recommendedName>
    <alternativeName>
        <fullName evidence="16">Spermidine/spermine N(1)-acetyltransferase</fullName>
    </alternativeName>
</protein>
<evidence type="ECO:0000256" key="7">
    <source>
        <dbReference type="ARBA" id="ARBA00022723"/>
    </source>
</evidence>
<evidence type="ECO:0000256" key="15">
    <source>
        <dbReference type="ARBA" id="ARBA00073647"/>
    </source>
</evidence>
<dbReference type="PROSITE" id="PS51186">
    <property type="entry name" value="GNAT"/>
    <property type="match status" value="1"/>
</dbReference>
<dbReference type="SUPFAM" id="SSF55729">
    <property type="entry name" value="Acyl-CoA N-acyltransferases (Nat)"/>
    <property type="match status" value="1"/>
</dbReference>
<dbReference type="GO" id="GO:0005737">
    <property type="term" value="C:cytoplasm"/>
    <property type="evidence" value="ECO:0007669"/>
    <property type="project" value="UniProtKB-SubCell"/>
</dbReference>
<evidence type="ECO:0000256" key="12">
    <source>
        <dbReference type="ARBA" id="ARBA00052273"/>
    </source>
</evidence>
<evidence type="ECO:0000256" key="5">
    <source>
        <dbReference type="ARBA" id="ARBA00022490"/>
    </source>
</evidence>
<evidence type="ECO:0000256" key="9">
    <source>
        <dbReference type="ARBA" id="ARBA00023315"/>
    </source>
</evidence>
<comment type="catalytic activity">
    <reaction evidence="11">
        <text>spermidine + acetyl-CoA = N(8)-acetylspermidine + CoA + H(+)</text>
        <dbReference type="Rhea" id="RHEA:28270"/>
        <dbReference type="ChEBI" id="CHEBI:15378"/>
        <dbReference type="ChEBI" id="CHEBI:57287"/>
        <dbReference type="ChEBI" id="CHEBI:57288"/>
        <dbReference type="ChEBI" id="CHEBI:57834"/>
        <dbReference type="ChEBI" id="CHEBI:58535"/>
        <dbReference type="EC" id="2.3.1.57"/>
    </reaction>
</comment>
<dbReference type="GO" id="GO:0046872">
    <property type="term" value="F:metal ion binding"/>
    <property type="evidence" value="ECO:0007669"/>
    <property type="project" value="UniProtKB-KW"/>
</dbReference>
<dbReference type="AlphaFoldDB" id="E7RWJ3"/>
<reference evidence="19 20" key="1">
    <citation type="submission" date="2010-12" db="EMBL/GenBank/DDBJ databases">
        <authorList>
            <person name="Muzny D."/>
            <person name="Qin X."/>
            <person name="Deng J."/>
            <person name="Jiang H."/>
            <person name="Liu Y."/>
            <person name="Qu J."/>
            <person name="Song X.-Z."/>
            <person name="Zhang L."/>
            <person name="Thornton R."/>
            <person name="Coyle M."/>
            <person name="Francisco L."/>
            <person name="Jackson L."/>
            <person name="Javaid M."/>
            <person name="Korchina V."/>
            <person name="Kovar C."/>
            <person name="Mata R."/>
            <person name="Mathew T."/>
            <person name="Ngo R."/>
            <person name="Nguyen L."/>
            <person name="Nguyen N."/>
            <person name="Okwuonu G."/>
            <person name="Ongeri F."/>
            <person name="Pham C."/>
            <person name="Simmons D."/>
            <person name="Wilczek-Boney K."/>
            <person name="Hale W."/>
            <person name="Jakkamsetti A."/>
            <person name="Pham P."/>
            <person name="Ruth R."/>
            <person name="San Lucas F."/>
            <person name="Warren J."/>
            <person name="Zhang J."/>
            <person name="Zhao Z."/>
            <person name="Zhou C."/>
            <person name="Zhu D."/>
            <person name="Lee S."/>
            <person name="Bess C."/>
            <person name="Blankenburg K."/>
            <person name="Forbes L."/>
            <person name="Fu Q."/>
            <person name="Gubbala S."/>
            <person name="Hirani K."/>
            <person name="Jayaseelan J.C."/>
            <person name="Lara F."/>
            <person name="Munidasa M."/>
            <person name="Palculict T."/>
            <person name="Patil S."/>
            <person name="Pu L.-L."/>
            <person name="Saada N."/>
            <person name="Tang L."/>
            <person name="Weissenberger G."/>
            <person name="Zhu Y."/>
            <person name="Hemphill L."/>
            <person name="Shang Y."/>
            <person name="Youmans B."/>
            <person name="Ayvaz T."/>
            <person name="Ross M."/>
            <person name="Santibanez J."/>
            <person name="Aqrawi P."/>
            <person name="Gross S."/>
            <person name="Joshi V."/>
            <person name="Fowler G."/>
            <person name="Nazareth L."/>
            <person name="Reid J."/>
            <person name="Worley K."/>
            <person name="Petrosino J."/>
            <person name="Highlander S."/>
            <person name="Gibbs R."/>
        </authorList>
    </citation>
    <scope>NUCLEOTIDE SEQUENCE [LARGE SCALE GENOMIC DNA]</scope>
    <source>
        <strain evidence="19 20">ATCC 51599</strain>
    </source>
</reference>
<dbReference type="PANTHER" id="PTHR43415">
    <property type="entry name" value="SPERMIDINE N(1)-ACETYLTRANSFERASE"/>
    <property type="match status" value="1"/>
</dbReference>
<comment type="catalytic activity">
    <reaction evidence="10">
        <text>spermine + acetyl-CoA = N(1)-acetylspermine + CoA + H(+)</text>
        <dbReference type="Rhea" id="RHEA:33099"/>
        <dbReference type="ChEBI" id="CHEBI:15378"/>
        <dbReference type="ChEBI" id="CHEBI:45725"/>
        <dbReference type="ChEBI" id="CHEBI:57287"/>
        <dbReference type="ChEBI" id="CHEBI:57288"/>
        <dbReference type="ChEBI" id="CHEBI:58101"/>
        <dbReference type="EC" id="2.3.1.57"/>
    </reaction>
</comment>
<dbReference type="CDD" id="cd04301">
    <property type="entry name" value="NAT_SF"/>
    <property type="match status" value="1"/>
</dbReference>
<evidence type="ECO:0000313" key="19">
    <source>
        <dbReference type="EMBL" id="EFV95097.1"/>
    </source>
</evidence>
<evidence type="ECO:0000259" key="18">
    <source>
        <dbReference type="PROSITE" id="PS51186"/>
    </source>
</evidence>
<comment type="pathway">
    <text evidence="14">Amine and polyamine degradation; spermidine degradation.</text>
</comment>
<dbReference type="eggNOG" id="COG1670">
    <property type="taxonomic scope" value="Bacteria"/>
</dbReference>
<evidence type="ECO:0000256" key="17">
    <source>
        <dbReference type="SAM" id="MobiDB-lite"/>
    </source>
</evidence>
<keyword evidence="9 19" id="KW-0012">Acyltransferase</keyword>
<comment type="catalytic activity">
    <reaction evidence="12">
        <text>an alkane-alpha,omega-diamine + acetyl-CoA = an N-acetylalkane-alpha,omega-diamine + CoA + H(+)</text>
        <dbReference type="Rhea" id="RHEA:11116"/>
        <dbReference type="Rhea" id="RHEA-COMP:9766"/>
        <dbReference type="Rhea" id="RHEA-COMP:9767"/>
        <dbReference type="ChEBI" id="CHEBI:15378"/>
        <dbReference type="ChEBI" id="CHEBI:57287"/>
        <dbReference type="ChEBI" id="CHEBI:57288"/>
        <dbReference type="ChEBI" id="CHEBI:70977"/>
        <dbReference type="ChEBI" id="CHEBI:70988"/>
        <dbReference type="EC" id="2.3.1.57"/>
    </reaction>
</comment>
<evidence type="ECO:0000313" key="20">
    <source>
        <dbReference type="Proteomes" id="UP000011021"/>
    </source>
</evidence>
<evidence type="ECO:0000256" key="11">
    <source>
        <dbReference type="ARBA" id="ARBA00052230"/>
    </source>
</evidence>
<dbReference type="EMBL" id="AEQP01000004">
    <property type="protein sequence ID" value="EFV95097.1"/>
    <property type="molecule type" value="Genomic_DNA"/>
</dbReference>
<evidence type="ECO:0000256" key="6">
    <source>
        <dbReference type="ARBA" id="ARBA00022679"/>
    </source>
</evidence>
<comment type="similarity">
    <text evidence="3">Belongs to the acetyltransferase family.</text>
</comment>
<dbReference type="Pfam" id="PF13302">
    <property type="entry name" value="Acetyltransf_3"/>
    <property type="match status" value="1"/>
</dbReference>